<keyword evidence="17" id="KW-1185">Reference proteome</keyword>
<evidence type="ECO:0000256" key="4">
    <source>
        <dbReference type="ARBA" id="ARBA00012268"/>
    </source>
</evidence>
<evidence type="ECO:0000256" key="13">
    <source>
        <dbReference type="NCBIfam" id="TIGR02402"/>
    </source>
</evidence>
<dbReference type="CDD" id="cd11325">
    <property type="entry name" value="AmyAc_GTHase"/>
    <property type="match status" value="1"/>
</dbReference>
<dbReference type="SUPFAM" id="SSF51445">
    <property type="entry name" value="(Trans)glycosidases"/>
    <property type="match status" value="1"/>
</dbReference>
<dbReference type="InterPro" id="IPR013783">
    <property type="entry name" value="Ig-like_fold"/>
</dbReference>
<evidence type="ECO:0000256" key="12">
    <source>
        <dbReference type="ARBA" id="ARBA00034013"/>
    </source>
</evidence>
<dbReference type="Gene3D" id="1.10.10.760">
    <property type="entry name" value="E-set domains of sugar-utilizing enzymes"/>
    <property type="match status" value="1"/>
</dbReference>
<dbReference type="InterPro" id="IPR014756">
    <property type="entry name" value="Ig_E-set"/>
</dbReference>
<keyword evidence="8" id="KW-0119">Carbohydrate metabolism</keyword>
<dbReference type="EMBL" id="SPMZ01000008">
    <property type="protein sequence ID" value="NMQ18158.1"/>
    <property type="molecule type" value="Genomic_DNA"/>
</dbReference>
<comment type="caution">
    <text evidence="16">The sequence shown here is derived from an EMBL/GenBank/DDBJ whole genome shotgun (WGS) entry which is preliminary data.</text>
</comment>
<dbReference type="InterPro" id="IPR012768">
    <property type="entry name" value="Trehalose_TreZ"/>
</dbReference>
<gene>
    <name evidence="16" type="primary">treZ</name>
    <name evidence="16" type="ORF">E4P82_02465</name>
</gene>
<name>A0ABX1TFL7_9GAMM</name>
<dbReference type="Gene3D" id="3.20.20.80">
    <property type="entry name" value="Glycosidases"/>
    <property type="match status" value="1"/>
</dbReference>
<dbReference type="RefSeq" id="WP_169247431.1">
    <property type="nucleotide sequence ID" value="NZ_SPMZ01000008.1"/>
</dbReference>
<evidence type="ECO:0000256" key="8">
    <source>
        <dbReference type="ARBA" id="ARBA00023277"/>
    </source>
</evidence>
<keyword evidence="7 14" id="KW-0378">Hydrolase</keyword>
<evidence type="ECO:0000256" key="1">
    <source>
        <dbReference type="ARBA" id="ARBA00004496"/>
    </source>
</evidence>
<dbReference type="PANTHER" id="PTHR43651:SF11">
    <property type="entry name" value="MALTO-OLIGOSYLTREHALOSE TREHALOHYDROLASE"/>
    <property type="match status" value="1"/>
</dbReference>
<comment type="pathway">
    <text evidence="2 14">Glycan biosynthesis; trehalose biosynthesis.</text>
</comment>
<comment type="similarity">
    <text evidence="3 14">Belongs to the glycosyl hydrolase 13 family.</text>
</comment>
<evidence type="ECO:0000256" key="6">
    <source>
        <dbReference type="ARBA" id="ARBA00022490"/>
    </source>
</evidence>
<dbReference type="CDD" id="cd02853">
    <property type="entry name" value="E_set_MTHase_like_N"/>
    <property type="match status" value="1"/>
</dbReference>
<comment type="subcellular location">
    <subcellularLocation>
        <location evidence="1">Cytoplasm</location>
    </subcellularLocation>
</comment>
<reference evidence="16 17" key="1">
    <citation type="submission" date="2019-03" db="EMBL/GenBank/DDBJ databases">
        <title>Metabolic reconstructions from genomes of highly enriched 'Candidatus Accumulibacter' and 'Candidatus Competibacter' bioreactor populations.</title>
        <authorList>
            <person name="Annavajhala M.K."/>
            <person name="Welles L."/>
            <person name="Abbas B."/>
            <person name="Sorokin D."/>
            <person name="Park H."/>
            <person name="Van Loosdrecht M."/>
            <person name="Chandran K."/>
        </authorList>
    </citation>
    <scope>NUCLEOTIDE SEQUENCE [LARGE SCALE GENOMIC DNA]</scope>
    <source>
        <strain evidence="16 17">SBR_G</strain>
    </source>
</reference>
<evidence type="ECO:0000256" key="9">
    <source>
        <dbReference type="ARBA" id="ARBA00023295"/>
    </source>
</evidence>
<evidence type="ECO:0000313" key="17">
    <source>
        <dbReference type="Proteomes" id="UP000760480"/>
    </source>
</evidence>
<evidence type="ECO:0000256" key="7">
    <source>
        <dbReference type="ARBA" id="ARBA00022801"/>
    </source>
</evidence>
<protein>
    <recommendedName>
        <fullName evidence="5 13">Malto-oligosyltrehalose trehalohydrolase</fullName>
        <shortName evidence="14">MTHase</shortName>
        <ecNumber evidence="4 13">3.2.1.141</ecNumber>
    </recommendedName>
    <alternativeName>
        <fullName evidence="11 14">4-alpha-D-((1-&gt;4)-alpha-D-glucano)trehalose trehalohydrolase</fullName>
    </alternativeName>
    <alternativeName>
        <fullName evidence="10 14">Maltooligosyl trehalose trehalohydrolase</fullName>
    </alternativeName>
</protein>
<keyword evidence="9 14" id="KW-0326">Glycosidase</keyword>
<dbReference type="Pfam" id="PF00128">
    <property type="entry name" value="Alpha-amylase"/>
    <property type="match status" value="1"/>
</dbReference>
<evidence type="ECO:0000259" key="15">
    <source>
        <dbReference type="SMART" id="SM00642"/>
    </source>
</evidence>
<evidence type="ECO:0000256" key="11">
    <source>
        <dbReference type="ARBA" id="ARBA00033284"/>
    </source>
</evidence>
<dbReference type="EC" id="3.2.1.141" evidence="4 13"/>
<evidence type="ECO:0000256" key="2">
    <source>
        <dbReference type="ARBA" id="ARBA00005199"/>
    </source>
</evidence>
<organism evidence="16 17">
    <name type="scientific">Candidatus Competibacter phosphatis</name>
    <dbReference type="NCBI Taxonomy" id="221280"/>
    <lineage>
        <taxon>Bacteria</taxon>
        <taxon>Pseudomonadati</taxon>
        <taxon>Pseudomonadota</taxon>
        <taxon>Gammaproteobacteria</taxon>
        <taxon>Candidatus Competibacteraceae</taxon>
        <taxon>Candidatus Competibacter</taxon>
    </lineage>
</organism>
<feature type="domain" description="Glycosyl hydrolase family 13 catalytic" evidence="15">
    <location>
        <begin position="87"/>
        <end position="456"/>
    </location>
</feature>
<dbReference type="PANTHER" id="PTHR43651">
    <property type="entry name" value="1,4-ALPHA-GLUCAN-BRANCHING ENZYME"/>
    <property type="match status" value="1"/>
</dbReference>
<evidence type="ECO:0000256" key="14">
    <source>
        <dbReference type="PIRNR" id="PIRNR006337"/>
    </source>
</evidence>
<dbReference type="PIRSF" id="PIRSF006337">
    <property type="entry name" value="Trehalose_TreZ"/>
    <property type="match status" value="1"/>
</dbReference>
<dbReference type="InterPro" id="IPR006047">
    <property type="entry name" value="GH13_cat_dom"/>
</dbReference>
<dbReference type="SUPFAM" id="SSF81296">
    <property type="entry name" value="E set domains"/>
    <property type="match status" value="1"/>
</dbReference>
<comment type="catalytic activity">
    <reaction evidence="12 14">
        <text>hydrolysis of (1-&gt;4)-alpha-D-glucosidic linkage in 4-alpha-D-[(1-&gt;4)-alpha-D-glucanosyl]n trehalose to yield trehalose and (1-&gt;4)-alpha-D-glucan.</text>
        <dbReference type="EC" id="3.2.1.141"/>
    </reaction>
</comment>
<accession>A0ABX1TFL7</accession>
<dbReference type="NCBIfam" id="TIGR02402">
    <property type="entry name" value="trehalose_TreZ"/>
    <property type="match status" value="1"/>
</dbReference>
<dbReference type="SMART" id="SM00642">
    <property type="entry name" value="Aamy"/>
    <property type="match status" value="1"/>
</dbReference>
<evidence type="ECO:0000256" key="3">
    <source>
        <dbReference type="ARBA" id="ARBA00008061"/>
    </source>
</evidence>
<dbReference type="InterPro" id="IPR017853">
    <property type="entry name" value="GH"/>
</dbReference>
<keyword evidence="6" id="KW-0963">Cytoplasm</keyword>
<evidence type="ECO:0000313" key="16">
    <source>
        <dbReference type="EMBL" id="NMQ18158.1"/>
    </source>
</evidence>
<proteinExistence type="inferred from homology"/>
<evidence type="ECO:0000256" key="5">
    <source>
        <dbReference type="ARBA" id="ARBA00015938"/>
    </source>
</evidence>
<evidence type="ECO:0000256" key="10">
    <source>
        <dbReference type="ARBA" id="ARBA00032057"/>
    </source>
</evidence>
<dbReference type="Gene3D" id="2.60.40.10">
    <property type="entry name" value="Immunoglobulins"/>
    <property type="match status" value="1"/>
</dbReference>
<dbReference type="Proteomes" id="UP000760480">
    <property type="component" value="Unassembled WGS sequence"/>
</dbReference>
<dbReference type="InterPro" id="IPR044901">
    <property type="entry name" value="Trehalose_TreZ_E-set_sf"/>
</dbReference>
<sequence>MKLGADYRGDRQCVFTLWAPLLKQAAVHLVAPEDRLVPMTRDERGYWHATVTDIDPGALYFYRWDGETDRPDPVSHSQPQGVHGPSRVVDHAFAWTDAGWRPTPLPQWVMYELHVGTFTPEGTFDAIIPRLPELRELGVNALELLPVAQFPGDRNWGYDGVYPWAAQHSYGGVEGLKRLVDACHREGLAVIMDVVYNHLGPEGNYLWGLGTYFTNHYRTPWGDAVNYDGPHSPGVREYVVGNARYWFETCHCDALRLDAIHAIYDFGARHILSELAEAAADCGQRQGRPFYLIAESDLNDPRIVRPPTTGGYGLDGQWSDDFHHALHTILTGERHGYYEDFGALEQLAQVYRRPFVYAWDYSPHRQRFHGDDPDDCPAWRFVVCSQNHDQVGNRALGERLSGLLPFPALKLAAAAVLLSPYLPMLFMGEEYGEPRPFLYFISHGDPALIEGVREGRKQEFAAFHVEGEAPDPQSEVTFEDSKLQWNLGKIGRHGQLRAFYRELLRLRRELPALARLDNASLTATVVAPTVLELRRWCDDNRVVVWMNFAAEPATVTVAPGAGPWNRQLDAADPAWGGDGSTLPAQLVDGMAPNPLVLPPYAVAVYAAGVSA</sequence>